<evidence type="ECO:0000313" key="3">
    <source>
        <dbReference type="EMBL" id="NOJ47939.1"/>
    </source>
</evidence>
<comment type="caution">
    <text evidence="3">The sequence shown here is derived from an EMBL/GenBank/DDBJ whole genome shotgun (WGS) entry which is preliminary data.</text>
</comment>
<dbReference type="EMBL" id="JAAVLW010000005">
    <property type="protein sequence ID" value="NOJ47939.1"/>
    <property type="molecule type" value="Genomic_DNA"/>
</dbReference>
<evidence type="ECO:0000256" key="1">
    <source>
        <dbReference type="SAM" id="MobiDB-lite"/>
    </source>
</evidence>
<evidence type="ECO:0000259" key="2">
    <source>
        <dbReference type="SMART" id="SM00528"/>
    </source>
</evidence>
<organism evidence="3 4">
    <name type="scientific">Bradyrhizobium archetypum</name>
    <dbReference type="NCBI Taxonomy" id="2721160"/>
    <lineage>
        <taxon>Bacteria</taxon>
        <taxon>Pseudomonadati</taxon>
        <taxon>Pseudomonadota</taxon>
        <taxon>Alphaproteobacteria</taxon>
        <taxon>Hyphomicrobiales</taxon>
        <taxon>Nitrobacteraceae</taxon>
        <taxon>Bradyrhizobium</taxon>
    </lineage>
</organism>
<reference evidence="3 4" key="1">
    <citation type="submission" date="2020-03" db="EMBL/GenBank/DDBJ databases">
        <title>Bradyrhizobium diversity isolated from nodules of Muelleranthus trifoliolatus.</title>
        <authorList>
            <person name="Klepa M."/>
            <person name="Helene L."/>
            <person name="Hungria M."/>
        </authorList>
    </citation>
    <scope>NUCLEOTIDE SEQUENCE [LARGE SCALE GENOMIC DNA]</scope>
    <source>
        <strain evidence="3 4">WSM 1744</strain>
    </source>
</reference>
<keyword evidence="4" id="KW-1185">Reference proteome</keyword>
<accession>A0A7Y4M2Z4</accession>
<evidence type="ECO:0000313" key="4">
    <source>
        <dbReference type="Proteomes" id="UP000528734"/>
    </source>
</evidence>
<dbReference type="AlphaFoldDB" id="A0A7Y4M2Z4"/>
<proteinExistence type="predicted"/>
<name>A0A7Y4M2Z4_9BRAD</name>
<dbReference type="SMART" id="SM00528">
    <property type="entry name" value="HNS"/>
    <property type="match status" value="1"/>
</dbReference>
<protein>
    <submittedName>
        <fullName evidence="3">H-NS histone family protein</fullName>
    </submittedName>
</protein>
<sequence>MSTDELWALHEEVAARLATALLAEKRLLEDRLKQLNGGIEAERTKSSSPRSSTGRRPYPTVVPKFRNPDRPSETWAGRGKTPRWLVAKLKSGKRIDDFRIRHVA</sequence>
<dbReference type="Proteomes" id="UP000528734">
    <property type="component" value="Unassembled WGS sequence"/>
</dbReference>
<dbReference type="SUPFAM" id="SSF81273">
    <property type="entry name" value="H-NS histone-like proteins"/>
    <property type="match status" value="1"/>
</dbReference>
<gene>
    <name evidence="3" type="ORF">HCN50_17090</name>
</gene>
<dbReference type="InterPro" id="IPR037150">
    <property type="entry name" value="H-NS_C_dom_sf"/>
</dbReference>
<feature type="compositionally biased region" description="Low complexity" evidence="1">
    <location>
        <begin position="46"/>
        <end position="59"/>
    </location>
</feature>
<feature type="region of interest" description="Disordered" evidence="1">
    <location>
        <begin position="34"/>
        <end position="77"/>
    </location>
</feature>
<dbReference type="InterPro" id="IPR027444">
    <property type="entry name" value="H-NS_C_dom"/>
</dbReference>
<dbReference type="GO" id="GO:0003677">
    <property type="term" value="F:DNA binding"/>
    <property type="evidence" value="ECO:0007669"/>
    <property type="project" value="InterPro"/>
</dbReference>
<feature type="domain" description="DNA-binding protein H-NS-like C-terminal" evidence="2">
    <location>
        <begin position="55"/>
        <end position="100"/>
    </location>
</feature>
<dbReference type="Pfam" id="PF00816">
    <property type="entry name" value="Histone_HNS"/>
    <property type="match status" value="1"/>
</dbReference>
<dbReference type="Gene3D" id="4.10.430.10">
    <property type="entry name" value="Histone-like protein H-NS, C-terminal domain"/>
    <property type="match status" value="1"/>
</dbReference>